<sequence>MKKIKVEIQKGVAPVHLKSLIKKERPDYLIKTRASKIFATNSLQLDLFYKSPL</sequence>
<evidence type="ECO:0000313" key="1">
    <source>
        <dbReference type="EMBL" id="MEJ2903407.1"/>
    </source>
</evidence>
<dbReference type="EMBL" id="JBBEUB010000004">
    <property type="protein sequence ID" value="MEJ2903407.1"/>
    <property type="molecule type" value="Genomic_DNA"/>
</dbReference>
<proteinExistence type="predicted"/>
<name>A0ABU8NPK9_9SPHI</name>
<dbReference type="Proteomes" id="UP001378956">
    <property type="component" value="Unassembled WGS sequence"/>
</dbReference>
<keyword evidence="2" id="KW-1185">Reference proteome</keyword>
<accession>A0ABU8NPK9</accession>
<gene>
    <name evidence="1" type="ORF">WAE58_13270</name>
</gene>
<organism evidence="1 2">
    <name type="scientific">Pedobacter panaciterrae</name>
    <dbReference type="NCBI Taxonomy" id="363849"/>
    <lineage>
        <taxon>Bacteria</taxon>
        <taxon>Pseudomonadati</taxon>
        <taxon>Bacteroidota</taxon>
        <taxon>Sphingobacteriia</taxon>
        <taxon>Sphingobacteriales</taxon>
        <taxon>Sphingobacteriaceae</taxon>
        <taxon>Pedobacter</taxon>
    </lineage>
</organism>
<reference evidence="1 2" key="1">
    <citation type="submission" date="2024-03" db="EMBL/GenBank/DDBJ databases">
        <title>Sequence of Lycoming College Course Isolates.</title>
        <authorList>
            <person name="Plotts O."/>
            <person name="Newman J."/>
        </authorList>
    </citation>
    <scope>NUCLEOTIDE SEQUENCE [LARGE SCALE GENOMIC DNA]</scope>
    <source>
        <strain evidence="1 2">CJB-3</strain>
    </source>
</reference>
<protein>
    <submittedName>
        <fullName evidence="1">Uncharacterized protein</fullName>
    </submittedName>
</protein>
<dbReference type="RefSeq" id="WP_172659967.1">
    <property type="nucleotide sequence ID" value="NZ_CBFGNQ010000001.1"/>
</dbReference>
<comment type="caution">
    <text evidence="1">The sequence shown here is derived from an EMBL/GenBank/DDBJ whole genome shotgun (WGS) entry which is preliminary data.</text>
</comment>
<evidence type="ECO:0000313" key="2">
    <source>
        <dbReference type="Proteomes" id="UP001378956"/>
    </source>
</evidence>